<dbReference type="Proteomes" id="UP000525078">
    <property type="component" value="Unassembled WGS sequence"/>
</dbReference>
<dbReference type="Pfam" id="PF01535">
    <property type="entry name" value="PPR"/>
    <property type="match status" value="1"/>
</dbReference>
<gene>
    <name evidence="5" type="ORF">F8388_002039</name>
</gene>
<feature type="domain" description="At1g68980-like TPR repeats" evidence="4">
    <location>
        <begin position="79"/>
        <end position="201"/>
    </location>
</feature>
<dbReference type="EMBL" id="JAATIP010000420">
    <property type="protein sequence ID" value="KAF4348871.1"/>
    <property type="molecule type" value="Genomic_DNA"/>
</dbReference>
<comment type="caution">
    <text evidence="5">The sequence shown here is derived from an EMBL/GenBank/DDBJ whole genome shotgun (WGS) entry which is preliminary data.</text>
</comment>
<name>A0A7J6DRZ4_CANSA</name>
<organism evidence="5 6">
    <name type="scientific">Cannabis sativa</name>
    <name type="common">Hemp</name>
    <name type="synonym">Marijuana</name>
    <dbReference type="NCBI Taxonomy" id="3483"/>
    <lineage>
        <taxon>Eukaryota</taxon>
        <taxon>Viridiplantae</taxon>
        <taxon>Streptophyta</taxon>
        <taxon>Embryophyta</taxon>
        <taxon>Tracheophyta</taxon>
        <taxon>Spermatophyta</taxon>
        <taxon>Magnoliopsida</taxon>
        <taxon>eudicotyledons</taxon>
        <taxon>Gunneridae</taxon>
        <taxon>Pentapetalae</taxon>
        <taxon>rosids</taxon>
        <taxon>fabids</taxon>
        <taxon>Rosales</taxon>
        <taxon>Cannabaceae</taxon>
        <taxon>Cannabis</taxon>
    </lineage>
</organism>
<evidence type="ECO:0000256" key="1">
    <source>
        <dbReference type="ARBA" id="ARBA00007626"/>
    </source>
</evidence>
<evidence type="ECO:0000256" key="2">
    <source>
        <dbReference type="ARBA" id="ARBA00022737"/>
    </source>
</evidence>
<evidence type="ECO:0000313" key="5">
    <source>
        <dbReference type="EMBL" id="KAF4348871.1"/>
    </source>
</evidence>
<feature type="repeat" description="PPR" evidence="3">
    <location>
        <begin position="621"/>
        <end position="655"/>
    </location>
</feature>
<dbReference type="InterPro" id="IPR057440">
    <property type="entry name" value="At1g68980-like_TPR"/>
</dbReference>
<comment type="similarity">
    <text evidence="1">Belongs to the PPR family. P subfamily.</text>
</comment>
<dbReference type="PROSITE" id="PS51375">
    <property type="entry name" value="PPR"/>
    <property type="match status" value="2"/>
</dbReference>
<feature type="repeat" description="PPR" evidence="3">
    <location>
        <begin position="514"/>
        <end position="548"/>
    </location>
</feature>
<dbReference type="Pfam" id="PF25245">
    <property type="entry name" value="TPR_At1g68980"/>
    <property type="match status" value="1"/>
</dbReference>
<evidence type="ECO:0000259" key="4">
    <source>
        <dbReference type="Pfam" id="PF25245"/>
    </source>
</evidence>
<sequence>MMMIIRRKMGHQITALFPTCVYKFKAYSSSISVHGFTNTYLANLNEEVVVLGRNKDFPHEMKSLSTMTGTVLVQAGDPAMLSVEIENSLDEHRLEDTWKFYEQHMQIDGFPRKSVVNKLLVVFAESLDVLWLEKAFGMVERIFEKGKKNLLQKETLIYLSLSLAKVQLSVPASTVMRKLVEMEQFPPVSAWSSTLAYMCQTGPGTSLAAELILEIGYLFQDSRIDPRKKSNAHLLAMKPNTTAFSIALVGCLLFGIHRKAEQLLDMMTRVGVKLDSDLLIVMAHIYERNGRREELRKLQRYINDAHNLRDVQLRQFYNCLLSCHLKLGDLSSASKMVLEMLQKAKAARSSSAAASMVIDAIKNGGKSSCVLGSGSTSSHEESRGLEYDGAAKITILSYEDYLRDQNFVKLDSEAKEVLNTMLVKLQTQVELLTTEQGIILPTEKILVKLVKAYLEAGKTKDLAEFLIKVEREDFPVSSDDSMMVHVINSCIVLGWLDQAHDLLEEIVLAGFSVSSSLYSSLLKAYCHANRAGDVAALLRDARRAGIQLDSSSYQALLQSKVVQGDTQGALHLFKEMKVAKILKPAHQEFEKLVKGCEEGSEAKLMGKLLHEIEEGQRVDSGVHDWNNVIHFFSRKRLMQDAEKALKKMRSLGHTPNAQTFHSMITAYAAIGGNYTEVTELWGEMKSLASATPMKFDQELLDSVLYTFVRGGFFSRANEVVEMMEKGKIFVDKYKYRTLFLKYHKTLYRGKTPKFQTEGQHRKREEALIFKRWVGLN</sequence>
<proteinExistence type="inferred from homology"/>
<dbReference type="Gene3D" id="1.25.40.10">
    <property type="entry name" value="Tetratricopeptide repeat domain"/>
    <property type="match status" value="3"/>
</dbReference>
<evidence type="ECO:0000313" key="6">
    <source>
        <dbReference type="Proteomes" id="UP000525078"/>
    </source>
</evidence>
<dbReference type="Pfam" id="PF13812">
    <property type="entry name" value="PPR_3"/>
    <property type="match status" value="1"/>
</dbReference>
<reference evidence="5 6" key="1">
    <citation type="journal article" date="2020" name="bioRxiv">
        <title>Sequence and annotation of 42 cannabis genomes reveals extensive copy number variation in cannabinoid synthesis and pathogen resistance genes.</title>
        <authorList>
            <person name="Mckernan K.J."/>
            <person name="Helbert Y."/>
            <person name="Kane L.T."/>
            <person name="Ebling H."/>
            <person name="Zhang L."/>
            <person name="Liu B."/>
            <person name="Eaton Z."/>
            <person name="Mclaughlin S."/>
            <person name="Kingan S."/>
            <person name="Baybayan P."/>
            <person name="Concepcion G."/>
            <person name="Jordan M."/>
            <person name="Riva A."/>
            <person name="Barbazuk W."/>
            <person name="Harkins T."/>
        </authorList>
    </citation>
    <scope>NUCLEOTIDE SEQUENCE [LARGE SCALE GENOMIC DNA]</scope>
    <source>
        <strain evidence="6">cv. Jamaican Lion 4</strain>
        <tissue evidence="5">Leaf</tissue>
    </source>
</reference>
<dbReference type="PANTHER" id="PTHR46598:SF1">
    <property type="entry name" value="OS10G0422566 PROTEIN"/>
    <property type="match status" value="1"/>
</dbReference>
<keyword evidence="2" id="KW-0677">Repeat</keyword>
<evidence type="ECO:0000256" key="3">
    <source>
        <dbReference type="PROSITE-ProRule" id="PRU00708"/>
    </source>
</evidence>
<dbReference type="NCBIfam" id="TIGR00756">
    <property type="entry name" value="PPR"/>
    <property type="match status" value="1"/>
</dbReference>
<protein>
    <recommendedName>
        <fullName evidence="4">At1g68980-like TPR repeats domain-containing protein</fullName>
    </recommendedName>
</protein>
<dbReference type="InterPro" id="IPR011990">
    <property type="entry name" value="TPR-like_helical_dom_sf"/>
</dbReference>
<accession>A0A7J6DRZ4</accession>
<dbReference type="Pfam" id="PF13041">
    <property type="entry name" value="PPR_2"/>
    <property type="match status" value="1"/>
</dbReference>
<dbReference type="InterPro" id="IPR002885">
    <property type="entry name" value="PPR_rpt"/>
</dbReference>
<dbReference type="AlphaFoldDB" id="A0A7J6DRZ4"/>
<dbReference type="PANTHER" id="PTHR46598">
    <property type="entry name" value="BNAC05G43320D PROTEIN"/>
    <property type="match status" value="1"/>
</dbReference>